<dbReference type="EMBL" id="JAHLJV010000072">
    <property type="protein sequence ID" value="KAK1574677.1"/>
    <property type="molecule type" value="Genomic_DNA"/>
</dbReference>
<organism evidence="12 13">
    <name type="scientific">Colletotrichum navitas</name>
    <dbReference type="NCBI Taxonomy" id="681940"/>
    <lineage>
        <taxon>Eukaryota</taxon>
        <taxon>Fungi</taxon>
        <taxon>Dikarya</taxon>
        <taxon>Ascomycota</taxon>
        <taxon>Pezizomycotina</taxon>
        <taxon>Sordariomycetes</taxon>
        <taxon>Hypocreomycetidae</taxon>
        <taxon>Glomerellales</taxon>
        <taxon>Glomerellaceae</taxon>
        <taxon>Colletotrichum</taxon>
        <taxon>Colletotrichum graminicola species complex</taxon>
    </lineage>
</organism>
<evidence type="ECO:0000256" key="6">
    <source>
        <dbReference type="ARBA" id="ARBA00023180"/>
    </source>
</evidence>
<comment type="caution">
    <text evidence="12">The sequence shown here is derived from an EMBL/GenBank/DDBJ whole genome shotgun (WGS) entry which is preliminary data.</text>
</comment>
<keyword evidence="3" id="KW-0808">Transferase</keyword>
<evidence type="ECO:0000256" key="9">
    <source>
        <dbReference type="ARBA" id="ARBA00048317"/>
    </source>
</evidence>
<dbReference type="InterPro" id="IPR007657">
    <property type="entry name" value="Glycosyltransferase_61"/>
</dbReference>
<evidence type="ECO:0000259" key="11">
    <source>
        <dbReference type="Pfam" id="PF04577"/>
    </source>
</evidence>
<feature type="domain" description="Glycosyltransferase 61 catalytic" evidence="11">
    <location>
        <begin position="300"/>
        <end position="379"/>
    </location>
</feature>
<gene>
    <name evidence="12" type="ORF">LY79DRAFT_523431</name>
</gene>
<keyword evidence="4" id="KW-0732">Signal</keyword>
<dbReference type="PANTHER" id="PTHR20961">
    <property type="entry name" value="GLYCOSYLTRANSFERASE"/>
    <property type="match status" value="1"/>
</dbReference>
<evidence type="ECO:0000313" key="12">
    <source>
        <dbReference type="EMBL" id="KAK1574677.1"/>
    </source>
</evidence>
<sequence>MPKVPLSLPEADQLNQSEHLEPGFCKDRFDMQYIYDLRDHAIQYCSSGSTSTLTCFHSHTQSNNDRDSLCIGQGAVLDPKNRRFTLDCEVRQPNQNESSRGLIPFDSIRGYWYDTGPGFLLNSFMTIEGSSQRDLLPDSHYVTNVGNRRPFTVLVKREGHSNIWHSLMEIWSFTMTLDVLRLSPNVVEPQEPFFTVPEDIPKAQVIFMDDHTEGPLYPLWQLFAGRKPVRFKEVLEDGNQSKAFAETPQNLILPLAGGSNPLWQNDWEERDCKNAPLLKIFVQRIMQHFGIRYERGRKPTKSLQITLIDRKGSRKLLQQDALLRAVRSKFPDINTQLIDLATLPFAEQIRIAQTTDVLVGVHGAGLTHTMFLREGAAVVEIQPEDMFHKGFRNLAKMIGVHYVSTHAEMVGAEEDQKSRKRGLVRRDRWHWADIRIEEDRFLELINTAVELTQQ</sequence>
<evidence type="ECO:0000256" key="10">
    <source>
        <dbReference type="ARBA" id="ARBA00049432"/>
    </source>
</evidence>
<name>A0AAD8V0D9_9PEZI</name>
<dbReference type="RefSeq" id="XP_060410173.1">
    <property type="nucleotide sequence ID" value="XM_060555537.1"/>
</dbReference>
<dbReference type="GO" id="GO:0097363">
    <property type="term" value="F:protein O-acetylglucosaminyltransferase activity"/>
    <property type="evidence" value="ECO:0007669"/>
    <property type="project" value="UniProtKB-EC"/>
</dbReference>
<evidence type="ECO:0000256" key="3">
    <source>
        <dbReference type="ARBA" id="ARBA00022679"/>
    </source>
</evidence>
<dbReference type="AlphaFoldDB" id="A0AAD8V0D9"/>
<dbReference type="GO" id="GO:0005788">
    <property type="term" value="C:endoplasmic reticulum lumen"/>
    <property type="evidence" value="ECO:0007669"/>
    <property type="project" value="TreeGrafter"/>
</dbReference>
<evidence type="ECO:0000256" key="7">
    <source>
        <dbReference type="ARBA" id="ARBA00040944"/>
    </source>
</evidence>
<evidence type="ECO:0000313" key="13">
    <source>
        <dbReference type="Proteomes" id="UP001230504"/>
    </source>
</evidence>
<protein>
    <recommendedName>
        <fullName evidence="7">EGF domain-specific O-linked N-acetylglucosamine transferase</fullName>
        <ecNumber evidence="1">2.4.1.255</ecNumber>
    </recommendedName>
    <alternativeName>
        <fullName evidence="8">Extracellular O-linked N-acetylglucosamine transferase</fullName>
    </alternativeName>
</protein>
<dbReference type="InterPro" id="IPR049625">
    <property type="entry name" value="Glyco_transf_61_cat"/>
</dbReference>
<dbReference type="Proteomes" id="UP001230504">
    <property type="component" value="Unassembled WGS sequence"/>
</dbReference>
<proteinExistence type="predicted"/>
<dbReference type="Pfam" id="PF04577">
    <property type="entry name" value="Glyco_transf_61"/>
    <property type="match status" value="1"/>
</dbReference>
<evidence type="ECO:0000256" key="5">
    <source>
        <dbReference type="ARBA" id="ARBA00022824"/>
    </source>
</evidence>
<comment type="catalytic activity">
    <reaction evidence="9">
        <text>L-seryl-[protein] + UDP-N-acetyl-alpha-D-glucosamine = 3-O-(N-acetyl-beta-D-glucosaminyl)-L-seryl-[protein] + UDP + H(+)</text>
        <dbReference type="Rhea" id="RHEA:48904"/>
        <dbReference type="Rhea" id="RHEA-COMP:9863"/>
        <dbReference type="Rhea" id="RHEA-COMP:12251"/>
        <dbReference type="ChEBI" id="CHEBI:15378"/>
        <dbReference type="ChEBI" id="CHEBI:29999"/>
        <dbReference type="ChEBI" id="CHEBI:57705"/>
        <dbReference type="ChEBI" id="CHEBI:58223"/>
        <dbReference type="ChEBI" id="CHEBI:90838"/>
        <dbReference type="EC" id="2.4.1.255"/>
    </reaction>
</comment>
<keyword evidence="13" id="KW-1185">Reference proteome</keyword>
<dbReference type="PANTHER" id="PTHR20961:SF148">
    <property type="entry name" value="EGF DOMAIN-SPECIFIC O-LINKED N-ACETYLGLUCOSAMINE TRANSFERASE"/>
    <property type="match status" value="1"/>
</dbReference>
<dbReference type="EC" id="2.4.1.255" evidence="1"/>
<keyword evidence="5" id="KW-0256">Endoplasmic reticulum</keyword>
<keyword evidence="6" id="KW-0325">Glycoprotein</keyword>
<evidence type="ECO:0000256" key="2">
    <source>
        <dbReference type="ARBA" id="ARBA00022676"/>
    </source>
</evidence>
<accession>A0AAD8V0D9</accession>
<evidence type="ECO:0000256" key="4">
    <source>
        <dbReference type="ARBA" id="ARBA00022729"/>
    </source>
</evidence>
<reference evidence="12" key="1">
    <citation type="submission" date="2021-06" db="EMBL/GenBank/DDBJ databases">
        <title>Comparative genomics, transcriptomics and evolutionary studies reveal genomic signatures of adaptation to plant cell wall in hemibiotrophic fungi.</title>
        <authorList>
            <consortium name="DOE Joint Genome Institute"/>
            <person name="Baroncelli R."/>
            <person name="Diaz J.F."/>
            <person name="Benocci T."/>
            <person name="Peng M."/>
            <person name="Battaglia E."/>
            <person name="Haridas S."/>
            <person name="Andreopoulos W."/>
            <person name="Labutti K."/>
            <person name="Pangilinan J."/>
            <person name="Floch G.L."/>
            <person name="Makela M.R."/>
            <person name="Henrissat B."/>
            <person name="Grigoriev I.V."/>
            <person name="Crouch J.A."/>
            <person name="De Vries R.P."/>
            <person name="Sukno S.A."/>
            <person name="Thon M.R."/>
        </authorList>
    </citation>
    <scope>NUCLEOTIDE SEQUENCE</scope>
    <source>
        <strain evidence="12">CBS 125086</strain>
    </source>
</reference>
<keyword evidence="2" id="KW-0328">Glycosyltransferase</keyword>
<comment type="catalytic activity">
    <reaction evidence="10">
        <text>L-threonyl-[protein] + UDP-N-acetyl-alpha-D-glucosamine = 3-O-(N-acetyl-beta-D-glucosaminyl)-L-threonyl-[protein] + UDP + H(+)</text>
        <dbReference type="Rhea" id="RHEA:48908"/>
        <dbReference type="Rhea" id="RHEA-COMP:11060"/>
        <dbReference type="Rhea" id="RHEA-COMP:12252"/>
        <dbReference type="ChEBI" id="CHEBI:15378"/>
        <dbReference type="ChEBI" id="CHEBI:30013"/>
        <dbReference type="ChEBI" id="CHEBI:57705"/>
        <dbReference type="ChEBI" id="CHEBI:58223"/>
        <dbReference type="ChEBI" id="CHEBI:90840"/>
        <dbReference type="EC" id="2.4.1.255"/>
    </reaction>
</comment>
<evidence type="ECO:0000256" key="1">
    <source>
        <dbReference type="ARBA" id="ARBA00011970"/>
    </source>
</evidence>
<evidence type="ECO:0000256" key="8">
    <source>
        <dbReference type="ARBA" id="ARBA00042574"/>
    </source>
</evidence>
<dbReference type="GeneID" id="85439777"/>